<reference evidence="1" key="1">
    <citation type="submission" date="2022-12" db="EMBL/GenBank/DDBJ databases">
        <title>Genome Sequence of Lasiodiplodia mahajangana.</title>
        <authorList>
            <person name="Buettner E."/>
        </authorList>
    </citation>
    <scope>NUCLEOTIDE SEQUENCE</scope>
    <source>
        <strain evidence="1">VT137</strain>
    </source>
</reference>
<evidence type="ECO:0000313" key="2">
    <source>
        <dbReference type="Proteomes" id="UP001153332"/>
    </source>
</evidence>
<gene>
    <name evidence="1" type="ORF">O1611_g2869</name>
</gene>
<dbReference type="Proteomes" id="UP001153332">
    <property type="component" value="Unassembled WGS sequence"/>
</dbReference>
<sequence length="814" mass="91458">MSDMAQPHTRMWYNAERHGIYAYTSLATTSPRSFLYYVVAAIGPDKSHRPLAVAYRQGLCADPNPKTRKCTEDRVGQVIEDCMRLFNIFTEPSNRTSLEAELSLAASWYQGPDYRTPDRVEVSDLEQPDLNFSWSEKTQELPELPWQGGLREFPFISTCLRLALSRRGRRSGQVQEQPLGTVFRDDKMEYGMVVLDISDLNQIRYGIIGSVIKYMAEVNVTRTGDWDAVEDGPPEKPAVPTVEEPRNRAPLTFDQYLKKFSCTKMRETAKGFRRRPLISSAALEYIWPANDSPSNDGQSASAGPSNPLKKRKRADSLDRTIEGLIQGLSDIEDLNTSNIQQSTRHPEFQARLLEVLREDPLILSDSRTSTELLQLAYAGHSHLNWASYGNLSYESVAAAIRSNKLDDANALSLCIDRMSGSADVLFDTLLLSKSIQEINFLQSPMRDNDELGSQLFSQICASPSGSSLLRERKVLSSCAYSAPLQRKCWLPDMENRRTQSALAYSPPVNAFPVQHMFVRQQFVSSRNPKTFRPCYFFLGDALLDPERFAIGFLEYCRSVITDDDLLSFSCCPPTLPAYKKNHPGMRISPIASENFSIPRRCDVVSTDNSIVPDTQVECWPMVRDLEPGGWPAFGYESEVPFVRYAFLRARKHIDINDETCTSTSLLDEMVGPSSMEVVGGLAEFLRETAALDEVPLVNRLLADTNKVLVDRWPTGLGPGMIRLSTLEEGQARAIFRDFIGNTPVVNENLRMVMRAKPEEYKWYPELLESGGTSGLQPPPKSSSVFKSLIAAESQEVNPLGTETKIYEEPNEDDL</sequence>
<protein>
    <submittedName>
        <fullName evidence="1">Uncharacterized protein</fullName>
    </submittedName>
</protein>
<keyword evidence="2" id="KW-1185">Reference proteome</keyword>
<proteinExistence type="predicted"/>
<evidence type="ECO:0000313" key="1">
    <source>
        <dbReference type="EMBL" id="KAJ8130760.1"/>
    </source>
</evidence>
<name>A0ACC2JTD2_9PEZI</name>
<accession>A0ACC2JTD2</accession>
<comment type="caution">
    <text evidence="1">The sequence shown here is derived from an EMBL/GenBank/DDBJ whole genome shotgun (WGS) entry which is preliminary data.</text>
</comment>
<organism evidence="1 2">
    <name type="scientific">Lasiodiplodia mahajangana</name>
    <dbReference type="NCBI Taxonomy" id="1108764"/>
    <lineage>
        <taxon>Eukaryota</taxon>
        <taxon>Fungi</taxon>
        <taxon>Dikarya</taxon>
        <taxon>Ascomycota</taxon>
        <taxon>Pezizomycotina</taxon>
        <taxon>Dothideomycetes</taxon>
        <taxon>Dothideomycetes incertae sedis</taxon>
        <taxon>Botryosphaeriales</taxon>
        <taxon>Botryosphaeriaceae</taxon>
        <taxon>Lasiodiplodia</taxon>
    </lineage>
</organism>
<dbReference type="EMBL" id="JAPUUL010000430">
    <property type="protein sequence ID" value="KAJ8130760.1"/>
    <property type="molecule type" value="Genomic_DNA"/>
</dbReference>